<evidence type="ECO:0000313" key="2">
    <source>
        <dbReference type="EMBL" id="AZG46792.1"/>
    </source>
</evidence>
<feature type="compositionally biased region" description="Polar residues" evidence="1">
    <location>
        <begin position="30"/>
        <end position="55"/>
    </location>
</feature>
<accession>A0A3G8JQQ9</accession>
<dbReference type="Proteomes" id="UP000271469">
    <property type="component" value="Chromosome"/>
</dbReference>
<evidence type="ECO:0000313" key="3">
    <source>
        <dbReference type="Proteomes" id="UP000271469"/>
    </source>
</evidence>
<evidence type="ECO:0000256" key="1">
    <source>
        <dbReference type="SAM" id="MobiDB-lite"/>
    </source>
</evidence>
<dbReference type="EMBL" id="CP033972">
    <property type="protein sequence ID" value="AZG46792.1"/>
    <property type="molecule type" value="Genomic_DNA"/>
</dbReference>
<dbReference type="KEGG" id="gom:D7316_03397"/>
<proteinExistence type="predicted"/>
<organism evidence="2 3">
    <name type="scientific">Gordonia insulae</name>
    <dbReference type="NCBI Taxonomy" id="2420509"/>
    <lineage>
        <taxon>Bacteria</taxon>
        <taxon>Bacillati</taxon>
        <taxon>Actinomycetota</taxon>
        <taxon>Actinomycetes</taxon>
        <taxon>Mycobacteriales</taxon>
        <taxon>Gordoniaceae</taxon>
        <taxon>Gordonia</taxon>
    </lineage>
</organism>
<reference evidence="2 3" key="1">
    <citation type="submission" date="2018-11" db="EMBL/GenBank/DDBJ databases">
        <title>Gordonia insulae sp. nov., isolated from an island soil.</title>
        <authorList>
            <person name="Kim Y.S."/>
            <person name="Kim S.B."/>
        </authorList>
    </citation>
    <scope>NUCLEOTIDE SEQUENCE [LARGE SCALE GENOMIC DNA]</scope>
    <source>
        <strain evidence="2 3">MMS17-SY073</strain>
    </source>
</reference>
<feature type="region of interest" description="Disordered" evidence="1">
    <location>
        <begin position="29"/>
        <end position="55"/>
    </location>
</feature>
<gene>
    <name evidence="2" type="ORF">D7316_03397</name>
</gene>
<protein>
    <submittedName>
        <fullName evidence="2">Uncharacterized protein</fullName>
    </submittedName>
</protein>
<keyword evidence="3" id="KW-1185">Reference proteome</keyword>
<name>A0A3G8JQQ9_9ACTN</name>
<sequence>MRYTQSISGTTYEFDGLVDLMAKATRCAPATNSPGARHTPTPNVQLRHGNSPTSR</sequence>
<dbReference type="AlphaFoldDB" id="A0A3G8JQQ9"/>